<feature type="region of interest" description="Disordered" evidence="1">
    <location>
        <begin position="1"/>
        <end position="36"/>
    </location>
</feature>
<organism evidence="2 3">
    <name type="scientific">Pyronema omphalodes (strain CBS 100304)</name>
    <name type="common">Pyronema confluens</name>
    <dbReference type="NCBI Taxonomy" id="1076935"/>
    <lineage>
        <taxon>Eukaryota</taxon>
        <taxon>Fungi</taxon>
        <taxon>Dikarya</taxon>
        <taxon>Ascomycota</taxon>
        <taxon>Pezizomycotina</taxon>
        <taxon>Pezizomycetes</taxon>
        <taxon>Pezizales</taxon>
        <taxon>Pyronemataceae</taxon>
        <taxon>Pyronema</taxon>
    </lineage>
</organism>
<name>U4L5G5_PYROM</name>
<dbReference type="AlphaFoldDB" id="U4L5G5"/>
<evidence type="ECO:0000256" key="1">
    <source>
        <dbReference type="SAM" id="MobiDB-lite"/>
    </source>
</evidence>
<feature type="compositionally biased region" description="Acidic residues" evidence="1">
    <location>
        <begin position="94"/>
        <end position="106"/>
    </location>
</feature>
<dbReference type="Proteomes" id="UP000018144">
    <property type="component" value="Unassembled WGS sequence"/>
</dbReference>
<feature type="compositionally biased region" description="Polar residues" evidence="1">
    <location>
        <begin position="1"/>
        <end position="32"/>
    </location>
</feature>
<evidence type="ECO:0000313" key="2">
    <source>
        <dbReference type="EMBL" id="CCX12267.1"/>
    </source>
</evidence>
<keyword evidence="3" id="KW-1185">Reference proteome</keyword>
<feature type="compositionally biased region" description="Basic and acidic residues" evidence="1">
    <location>
        <begin position="107"/>
        <end position="120"/>
    </location>
</feature>
<gene>
    <name evidence="2" type="ORF">PCON_11861</name>
</gene>
<accession>U4L5G5</accession>
<protein>
    <submittedName>
        <fullName evidence="2">Uncharacterized protein</fullName>
    </submittedName>
</protein>
<reference evidence="2 3" key="1">
    <citation type="journal article" date="2013" name="PLoS Genet.">
        <title>The genome and development-dependent transcriptomes of Pyronema confluens: a window into fungal evolution.</title>
        <authorList>
            <person name="Traeger S."/>
            <person name="Altegoer F."/>
            <person name="Freitag M."/>
            <person name="Gabaldon T."/>
            <person name="Kempken F."/>
            <person name="Kumar A."/>
            <person name="Marcet-Houben M."/>
            <person name="Poggeler S."/>
            <person name="Stajich J.E."/>
            <person name="Nowrousian M."/>
        </authorList>
    </citation>
    <scope>NUCLEOTIDE SEQUENCE [LARGE SCALE GENOMIC DNA]</scope>
    <source>
        <strain evidence="3">CBS 100304</strain>
        <tissue evidence="2">Vegetative mycelium</tissue>
    </source>
</reference>
<evidence type="ECO:0000313" key="3">
    <source>
        <dbReference type="Proteomes" id="UP000018144"/>
    </source>
</evidence>
<feature type="region of interest" description="Disordered" evidence="1">
    <location>
        <begin position="91"/>
        <end position="129"/>
    </location>
</feature>
<sequence>MGCTPSTIRLTTSSNPQPSTSRPSSQDSTITTPPFREEMVISWPTKCYRRPGVPFTAGGLGFENQLSEDFWNMEERKEGRFLIGQVDVVGADFGQEEEGEGEGEDGDKEREAERDREREAQTSSAGRVV</sequence>
<dbReference type="EMBL" id="HF935693">
    <property type="protein sequence ID" value="CCX12267.1"/>
    <property type="molecule type" value="Genomic_DNA"/>
</dbReference>
<proteinExistence type="predicted"/>